<organism evidence="4 5">
    <name type="scientific">Mytilus edulis</name>
    <name type="common">Blue mussel</name>
    <dbReference type="NCBI Taxonomy" id="6550"/>
    <lineage>
        <taxon>Eukaryota</taxon>
        <taxon>Metazoa</taxon>
        <taxon>Spiralia</taxon>
        <taxon>Lophotrochozoa</taxon>
        <taxon>Mollusca</taxon>
        <taxon>Bivalvia</taxon>
        <taxon>Autobranchia</taxon>
        <taxon>Pteriomorphia</taxon>
        <taxon>Mytilida</taxon>
        <taxon>Mytiloidea</taxon>
        <taxon>Mytilidae</taxon>
        <taxon>Mytilinae</taxon>
        <taxon>Mytilus</taxon>
    </lineage>
</organism>
<keyword evidence="2" id="KW-0175">Coiled coil</keyword>
<dbReference type="PROSITE" id="PS50119">
    <property type="entry name" value="ZF_BBOX"/>
    <property type="match status" value="1"/>
</dbReference>
<gene>
    <name evidence="4" type="ORF">MEDL_52776</name>
</gene>
<keyword evidence="1" id="KW-0862">Zinc</keyword>
<dbReference type="EMBL" id="CAJPWZ010002562">
    <property type="protein sequence ID" value="CAG2240472.1"/>
    <property type="molecule type" value="Genomic_DNA"/>
</dbReference>
<evidence type="ECO:0000256" key="2">
    <source>
        <dbReference type="SAM" id="Coils"/>
    </source>
</evidence>
<proteinExistence type="predicted"/>
<dbReference type="GO" id="GO:0008270">
    <property type="term" value="F:zinc ion binding"/>
    <property type="evidence" value="ECO:0007669"/>
    <property type="project" value="UniProtKB-KW"/>
</dbReference>
<comment type="caution">
    <text evidence="4">The sequence shown here is derived from an EMBL/GenBank/DDBJ whole genome shotgun (WGS) entry which is preliminary data.</text>
</comment>
<keyword evidence="1" id="KW-0479">Metal-binding</keyword>
<dbReference type="OrthoDB" id="6100019at2759"/>
<protein>
    <recommendedName>
        <fullName evidence="3">B box-type domain-containing protein</fullName>
    </recommendedName>
</protein>
<dbReference type="SUPFAM" id="SSF57845">
    <property type="entry name" value="B-box zinc-binding domain"/>
    <property type="match status" value="1"/>
</dbReference>
<dbReference type="InterPro" id="IPR000315">
    <property type="entry name" value="Znf_B-box"/>
</dbReference>
<dbReference type="Proteomes" id="UP000683360">
    <property type="component" value="Unassembled WGS sequence"/>
</dbReference>
<evidence type="ECO:0000259" key="3">
    <source>
        <dbReference type="PROSITE" id="PS50119"/>
    </source>
</evidence>
<name>A0A8S3U3J9_MYTED</name>
<evidence type="ECO:0000256" key="1">
    <source>
        <dbReference type="PROSITE-ProRule" id="PRU00024"/>
    </source>
</evidence>
<dbReference type="Gene3D" id="2.60.120.1000">
    <property type="match status" value="1"/>
</dbReference>
<feature type="coiled-coil region" evidence="2">
    <location>
        <begin position="504"/>
        <end position="531"/>
    </location>
</feature>
<keyword evidence="1" id="KW-0863">Zinc-finger</keyword>
<sequence length="744" mass="85006">MYDVKACKDSFVLLSNSDDKNSSNPLYEIQLGNSWNTSCVFHIENDSLDAGSRYMQNKNTPNILNCNMYLPFWISWAGGKITYGTGLVVAENKLDSWISTNQFAVRGIEVYTSFSETGDWNIHLEGSCQEIYQANNRYQSGEYTVYHNDKSIRVYCSFEESWGYTYISKASYGTAVNMSKLYSTRKFAKTRIRWSSGTQKEVTVENLLSYQSSTTLYFGYNSYSNYQGPELTNVNIMSPYIFLGFLPMSLATNYNTQGYRTAGVDYTFKNCDTIPSSYITFYYNPNNAYPDIVGISNSFMTGWIDRSSPLASNRNMDAEFYFDWEMHMGGCGGYMTSHSVSNTRAALGLPFVIFTEFELIFCNSYSSHLKFQHDFHDFWCTNCEEGLCEDCENIHKSTKSTRTHKIISIDDYQEIKDVLVSQVCEQHGKSYDLYCPTHDNAICIGCIDQHKSCSQVIPLTEAVVNIKESTALTDLEDTINGALHDSKTNIKVIKSSAEAFDKQEEKIKKHIKEVREDLNKHLDEMEKKLTKDFSTKSENCKTAYANTITQIMSSDDKLKKLKKGTENLKRIASNKQIFLGTRKIGKVVEKEINSMKSICDAEKSYEIDFELDANISSFLNNVSHLGRISIKEYNANLQFQEPNLNQAQMQVSPPLEQELQLKYKLKLEKRNFKLVVTGCIMLTNGDVLIADHWITDIVLISHESGSDCNYIQIRGRPYDLTMIDPDHIAITWKFCYLYAGCYES</sequence>
<evidence type="ECO:0000313" key="4">
    <source>
        <dbReference type="EMBL" id="CAG2240472.1"/>
    </source>
</evidence>
<dbReference type="InterPro" id="IPR047153">
    <property type="entry name" value="TRIM45/56/19-like"/>
</dbReference>
<dbReference type="PANTHER" id="PTHR25462">
    <property type="entry name" value="BONUS, ISOFORM C-RELATED"/>
    <property type="match status" value="1"/>
</dbReference>
<dbReference type="AlphaFoldDB" id="A0A8S3U3J9"/>
<dbReference type="CDD" id="cd19757">
    <property type="entry name" value="Bbox1"/>
    <property type="match status" value="1"/>
</dbReference>
<evidence type="ECO:0000313" key="5">
    <source>
        <dbReference type="Proteomes" id="UP000683360"/>
    </source>
</evidence>
<reference evidence="4" key="1">
    <citation type="submission" date="2021-03" db="EMBL/GenBank/DDBJ databases">
        <authorList>
            <person name="Bekaert M."/>
        </authorList>
    </citation>
    <scope>NUCLEOTIDE SEQUENCE</scope>
</reference>
<dbReference type="Pfam" id="PF12248">
    <property type="entry name" value="Methyltransf_FA"/>
    <property type="match status" value="1"/>
</dbReference>
<dbReference type="Gene3D" id="3.30.160.60">
    <property type="entry name" value="Classic Zinc Finger"/>
    <property type="match status" value="1"/>
</dbReference>
<dbReference type="InterPro" id="IPR022041">
    <property type="entry name" value="Methyltransf_FA"/>
</dbReference>
<feature type="domain" description="B box-type" evidence="3">
    <location>
        <begin position="357"/>
        <end position="409"/>
    </location>
</feature>
<dbReference type="PANTHER" id="PTHR25462:SF296">
    <property type="entry name" value="MEIOTIC P26, ISOFORM F"/>
    <property type="match status" value="1"/>
</dbReference>
<accession>A0A8S3U3J9</accession>
<keyword evidence="5" id="KW-1185">Reference proteome</keyword>